<dbReference type="InterPro" id="IPR032135">
    <property type="entry name" value="DUF4817"/>
</dbReference>
<proteinExistence type="predicted"/>
<protein>
    <recommendedName>
        <fullName evidence="1">DUF4817 domain-containing protein</fullName>
    </recommendedName>
</protein>
<evidence type="ECO:0000313" key="2">
    <source>
        <dbReference type="EMBL" id="CAH2089549.1"/>
    </source>
</evidence>
<dbReference type="EMBL" id="CAKOGL010000008">
    <property type="protein sequence ID" value="CAH2089549.1"/>
    <property type="molecule type" value="Genomic_DNA"/>
</dbReference>
<accession>A0AAU9TS74</accession>
<keyword evidence="3" id="KW-1185">Reference proteome</keyword>
<name>A0AAU9TS74_EUPED</name>
<comment type="caution">
    <text evidence="2">The sequence shown here is derived from an EMBL/GenBank/DDBJ whole genome shotgun (WGS) entry which is preliminary data.</text>
</comment>
<feature type="domain" description="DUF4817" evidence="1">
    <location>
        <begin position="5"/>
        <end position="47"/>
    </location>
</feature>
<gene>
    <name evidence="2" type="ORF">EEDITHA_LOCUS5594</name>
</gene>
<sequence length="117" mass="13812">MSQYTSAEYANMHFIYGFCNGNANRAAALYQERYPNIRHPDYRVFIQVHNLLCEGRLRGTGLSGASEGRPQRHSVCQSKEDPNFFEKILWTDELTCRRDEFLNMHNLHSWQLEKNRD</sequence>
<evidence type="ECO:0000313" key="3">
    <source>
        <dbReference type="Proteomes" id="UP001153954"/>
    </source>
</evidence>
<organism evidence="2 3">
    <name type="scientific">Euphydryas editha</name>
    <name type="common">Edith's checkerspot</name>
    <dbReference type="NCBI Taxonomy" id="104508"/>
    <lineage>
        <taxon>Eukaryota</taxon>
        <taxon>Metazoa</taxon>
        <taxon>Ecdysozoa</taxon>
        <taxon>Arthropoda</taxon>
        <taxon>Hexapoda</taxon>
        <taxon>Insecta</taxon>
        <taxon>Pterygota</taxon>
        <taxon>Neoptera</taxon>
        <taxon>Endopterygota</taxon>
        <taxon>Lepidoptera</taxon>
        <taxon>Glossata</taxon>
        <taxon>Ditrysia</taxon>
        <taxon>Papilionoidea</taxon>
        <taxon>Nymphalidae</taxon>
        <taxon>Nymphalinae</taxon>
        <taxon>Euphydryas</taxon>
    </lineage>
</organism>
<dbReference type="AlphaFoldDB" id="A0AAU9TS74"/>
<dbReference type="Pfam" id="PF16087">
    <property type="entry name" value="DUF4817"/>
    <property type="match status" value="1"/>
</dbReference>
<evidence type="ECO:0000259" key="1">
    <source>
        <dbReference type="Pfam" id="PF16087"/>
    </source>
</evidence>
<reference evidence="2" key="1">
    <citation type="submission" date="2022-03" db="EMBL/GenBank/DDBJ databases">
        <authorList>
            <person name="Tunstrom K."/>
        </authorList>
    </citation>
    <scope>NUCLEOTIDE SEQUENCE</scope>
</reference>
<dbReference type="Proteomes" id="UP001153954">
    <property type="component" value="Unassembled WGS sequence"/>
</dbReference>